<dbReference type="Proteomes" id="UP000070501">
    <property type="component" value="Unassembled WGS sequence"/>
</dbReference>
<evidence type="ECO:0000313" key="2">
    <source>
        <dbReference type="EMBL" id="KXJ84831.1"/>
    </source>
</evidence>
<evidence type="ECO:0000256" key="1">
    <source>
        <dbReference type="SAM" id="MobiDB-lite"/>
    </source>
</evidence>
<protein>
    <submittedName>
        <fullName evidence="2">Uncharacterized protein</fullName>
    </submittedName>
</protein>
<feature type="region of interest" description="Disordered" evidence="1">
    <location>
        <begin position="1"/>
        <end position="31"/>
    </location>
</feature>
<accession>A0A136IIQ4</accession>
<evidence type="ECO:0000313" key="3">
    <source>
        <dbReference type="Proteomes" id="UP000070501"/>
    </source>
</evidence>
<keyword evidence="3" id="KW-1185">Reference proteome</keyword>
<dbReference type="AlphaFoldDB" id="A0A136IIQ4"/>
<dbReference type="OrthoDB" id="5343483at2759"/>
<dbReference type="EMBL" id="KQ964323">
    <property type="protein sequence ID" value="KXJ84831.1"/>
    <property type="molecule type" value="Genomic_DNA"/>
</dbReference>
<organism evidence="2 3">
    <name type="scientific">Microdochium bolleyi</name>
    <dbReference type="NCBI Taxonomy" id="196109"/>
    <lineage>
        <taxon>Eukaryota</taxon>
        <taxon>Fungi</taxon>
        <taxon>Dikarya</taxon>
        <taxon>Ascomycota</taxon>
        <taxon>Pezizomycotina</taxon>
        <taxon>Sordariomycetes</taxon>
        <taxon>Xylariomycetidae</taxon>
        <taxon>Xylariales</taxon>
        <taxon>Microdochiaceae</taxon>
        <taxon>Microdochium</taxon>
    </lineage>
</organism>
<dbReference type="InParanoid" id="A0A136IIQ4"/>
<feature type="region of interest" description="Disordered" evidence="1">
    <location>
        <begin position="59"/>
        <end position="86"/>
    </location>
</feature>
<name>A0A136IIQ4_9PEZI</name>
<sequence>MADDNCQKKRKRPCIENARRKVPRVTKPENGSLFAQPQQCQAQNPLVWTDQHLRFLNFEFPGSPQEPEEPGNAQMKPGQKSDPTKVPTDAKFSIGMLNTVLSDVVQQEQAPMSVFTYAWAERDIRTLPVFKLCGRMAMLAYVDRRAVRKLRDQRRKQEVRSWLHGSFPLVDENKDPYIVAVMIALAQQSTRGSGIDVTVVDVAPEPPNTVPGMAGGQDDAEPTFSFFLLHSAYIPSTYLSLFEEPYKAPESQPQIRIHSQYLKVWPVIGLARRLDNVLNHTTREGHREEFIQYLVHSSQNSSSLLRAVAFDYSKQHHSTEDEEANKDNMISFMRSKYGPCTIAEWMLDACGRLSFATNGTAQASITDKQNDAVSEAVHSAHQGKQSRTSQDDCESRTGGFCKRMKHAPKS</sequence>
<feature type="region of interest" description="Disordered" evidence="1">
    <location>
        <begin position="370"/>
        <end position="410"/>
    </location>
</feature>
<gene>
    <name evidence="2" type="ORF">Micbo1qcDRAFT_181326</name>
</gene>
<reference evidence="3" key="1">
    <citation type="submission" date="2016-02" db="EMBL/GenBank/DDBJ databases">
        <title>Draft genome sequence of Microdochium bolleyi, a fungal endophyte of beachgrass.</title>
        <authorList>
            <consortium name="DOE Joint Genome Institute"/>
            <person name="David A.S."/>
            <person name="May G."/>
            <person name="Haridas S."/>
            <person name="Lim J."/>
            <person name="Wang M."/>
            <person name="Labutti K."/>
            <person name="Lipzen A."/>
            <person name="Barry K."/>
            <person name="Grigoriev I.V."/>
        </authorList>
    </citation>
    <scope>NUCLEOTIDE SEQUENCE [LARGE SCALE GENOMIC DNA]</scope>
    <source>
        <strain evidence="3">J235TASD1</strain>
    </source>
</reference>
<proteinExistence type="predicted"/>